<dbReference type="OrthoDB" id="5326346at2759"/>
<evidence type="ECO:0000313" key="3">
    <source>
        <dbReference type="Proteomes" id="UP000800036"/>
    </source>
</evidence>
<organism evidence="2 3">
    <name type="scientific">Bimuria novae-zelandiae CBS 107.79</name>
    <dbReference type="NCBI Taxonomy" id="1447943"/>
    <lineage>
        <taxon>Eukaryota</taxon>
        <taxon>Fungi</taxon>
        <taxon>Dikarya</taxon>
        <taxon>Ascomycota</taxon>
        <taxon>Pezizomycotina</taxon>
        <taxon>Dothideomycetes</taxon>
        <taxon>Pleosporomycetidae</taxon>
        <taxon>Pleosporales</taxon>
        <taxon>Massarineae</taxon>
        <taxon>Didymosphaeriaceae</taxon>
        <taxon>Bimuria</taxon>
    </lineage>
</organism>
<evidence type="ECO:0000256" key="1">
    <source>
        <dbReference type="SAM" id="MobiDB-lite"/>
    </source>
</evidence>
<sequence length="363" mass="41261">MAVVTYEVVPEEQADMMIVLTDPCVDFASWSRNVEPDSSEPSSLVPSDGYAGPEDVKYRGGEFERRSMPDDNRAINTSGGLKSGLVMKMHYPRIRRALHSTFKEATPEGNGRYHKAPEWDVEALLILLYALHHMRRKVPGNISLDTLAQIGEIADYYECGTYYRELVLWIWIAWVFNLEGEFRRATKVTIIKCNEEHIRKLGLRIRDIVTVKSIRLRYQADAIRNCRIQAIGYVLQSLYGLLEKYKVPNMSVLRLKECSLACGSILCGALLKFMVSESLYNLRPEKPSDPRPQKPFPGETISRLYRDVRNIQNPVWCANQGALDECSEHIGVGEECNLRSAVLGILVEVENYVKGLDLDSLKK</sequence>
<protein>
    <recommendedName>
        <fullName evidence="4">BTB domain-containing protein</fullName>
    </recommendedName>
</protein>
<evidence type="ECO:0008006" key="4">
    <source>
        <dbReference type="Google" id="ProtNLM"/>
    </source>
</evidence>
<reference evidence="2" key="1">
    <citation type="journal article" date="2020" name="Stud. Mycol.">
        <title>101 Dothideomycetes genomes: a test case for predicting lifestyles and emergence of pathogens.</title>
        <authorList>
            <person name="Haridas S."/>
            <person name="Albert R."/>
            <person name="Binder M."/>
            <person name="Bloem J."/>
            <person name="Labutti K."/>
            <person name="Salamov A."/>
            <person name="Andreopoulos B."/>
            <person name="Baker S."/>
            <person name="Barry K."/>
            <person name="Bills G."/>
            <person name="Bluhm B."/>
            <person name="Cannon C."/>
            <person name="Castanera R."/>
            <person name="Culley D."/>
            <person name="Daum C."/>
            <person name="Ezra D."/>
            <person name="Gonzalez J."/>
            <person name="Henrissat B."/>
            <person name="Kuo A."/>
            <person name="Liang C."/>
            <person name="Lipzen A."/>
            <person name="Lutzoni F."/>
            <person name="Magnuson J."/>
            <person name="Mondo S."/>
            <person name="Nolan M."/>
            <person name="Ohm R."/>
            <person name="Pangilinan J."/>
            <person name="Park H.-J."/>
            <person name="Ramirez L."/>
            <person name="Alfaro M."/>
            <person name="Sun H."/>
            <person name="Tritt A."/>
            <person name="Yoshinaga Y."/>
            <person name="Zwiers L.-H."/>
            <person name="Turgeon B."/>
            <person name="Goodwin S."/>
            <person name="Spatafora J."/>
            <person name="Crous P."/>
            <person name="Grigoriev I."/>
        </authorList>
    </citation>
    <scope>NUCLEOTIDE SEQUENCE</scope>
    <source>
        <strain evidence="2">CBS 107.79</strain>
    </source>
</reference>
<keyword evidence="3" id="KW-1185">Reference proteome</keyword>
<evidence type="ECO:0000313" key="2">
    <source>
        <dbReference type="EMBL" id="KAF1975909.1"/>
    </source>
</evidence>
<dbReference type="EMBL" id="ML976668">
    <property type="protein sequence ID" value="KAF1975909.1"/>
    <property type="molecule type" value="Genomic_DNA"/>
</dbReference>
<feature type="region of interest" description="Disordered" evidence="1">
    <location>
        <begin position="32"/>
        <end position="52"/>
    </location>
</feature>
<dbReference type="AlphaFoldDB" id="A0A6A5VHL4"/>
<dbReference type="Proteomes" id="UP000800036">
    <property type="component" value="Unassembled WGS sequence"/>
</dbReference>
<proteinExistence type="predicted"/>
<gene>
    <name evidence="2" type="ORF">BU23DRAFT_566123</name>
</gene>
<name>A0A6A5VHL4_9PLEO</name>
<accession>A0A6A5VHL4</accession>